<sequence>MSQFTGFLQKCERLSEYSDGVRKRVDTFGRPESSTASQKFLGNRLLGNGELTRLEPANLKPKTTIQNIPAETLVEIATILSPVDRASFALAYRHTHGIIGRALRLDGANQYQLLSRLEGDGVLLTDILCSICRKFHPPRRNRAWTAQEGLRDCVKGGAREVLQNSDSPFLPEEVYFDLVAAILRCHRFNSKQYDVNLLGSRRLYGRGNAKIGAVVSAKVFDRHLLLKTEMFLFAGTNRASALENISQLESLLHGHRHLGNICRHNRWANIWTWMFPPHPRRVQSTNPATSSVVQTADLPEQDLQTCLWTHERTCWTRCDASSRLETNMTGIWSCMGCLTDYKISTLHVENAHPKAERTKILVFTSWKDLGSGESVYDPQWNGHLELPPVLRPMFPRSLRYWSLLDCFENGGQGWLAVPYIPRLGSEAIEGLLG</sequence>
<gene>
    <name evidence="1" type="ORF">QQX98_011622</name>
</gene>
<dbReference type="Proteomes" id="UP001498476">
    <property type="component" value="Unassembled WGS sequence"/>
</dbReference>
<proteinExistence type="predicted"/>
<organism evidence="1 2">
    <name type="scientific">Neonectria punicea</name>
    <dbReference type="NCBI Taxonomy" id="979145"/>
    <lineage>
        <taxon>Eukaryota</taxon>
        <taxon>Fungi</taxon>
        <taxon>Dikarya</taxon>
        <taxon>Ascomycota</taxon>
        <taxon>Pezizomycotina</taxon>
        <taxon>Sordariomycetes</taxon>
        <taxon>Hypocreomycetidae</taxon>
        <taxon>Hypocreales</taxon>
        <taxon>Nectriaceae</taxon>
        <taxon>Neonectria</taxon>
    </lineage>
</organism>
<reference evidence="1 2" key="1">
    <citation type="journal article" date="2025" name="Microbiol. Resour. Announc.">
        <title>Draft genome sequences for Neonectria magnoliae and Neonectria punicea, canker pathogens of Liriodendron tulipifera and Acer saccharum in West Virginia.</title>
        <authorList>
            <person name="Petronek H.M."/>
            <person name="Kasson M.T."/>
            <person name="Metheny A.M."/>
            <person name="Stauder C.M."/>
            <person name="Lovett B."/>
            <person name="Lynch S.C."/>
            <person name="Garnas J.R."/>
            <person name="Kasson L.R."/>
            <person name="Stajich J.E."/>
        </authorList>
    </citation>
    <scope>NUCLEOTIDE SEQUENCE [LARGE SCALE GENOMIC DNA]</scope>
    <source>
        <strain evidence="1 2">NRRL 64653</strain>
    </source>
</reference>
<protein>
    <recommendedName>
        <fullName evidence="3">F-box domain-containing protein</fullName>
    </recommendedName>
</protein>
<keyword evidence="2" id="KW-1185">Reference proteome</keyword>
<evidence type="ECO:0008006" key="3">
    <source>
        <dbReference type="Google" id="ProtNLM"/>
    </source>
</evidence>
<evidence type="ECO:0000313" key="1">
    <source>
        <dbReference type="EMBL" id="KAK7402642.1"/>
    </source>
</evidence>
<dbReference type="EMBL" id="JAZAVJ010000291">
    <property type="protein sequence ID" value="KAK7402642.1"/>
    <property type="molecule type" value="Genomic_DNA"/>
</dbReference>
<name>A0ABR1GL80_9HYPO</name>
<evidence type="ECO:0000313" key="2">
    <source>
        <dbReference type="Proteomes" id="UP001498476"/>
    </source>
</evidence>
<accession>A0ABR1GL80</accession>
<comment type="caution">
    <text evidence="1">The sequence shown here is derived from an EMBL/GenBank/DDBJ whole genome shotgun (WGS) entry which is preliminary data.</text>
</comment>